<dbReference type="HAMAP" id="MF_00283">
    <property type="entry name" value="Phe_tRNA_synth_beta1"/>
    <property type="match status" value="1"/>
</dbReference>
<evidence type="ECO:0000256" key="7">
    <source>
        <dbReference type="ARBA" id="ARBA00022723"/>
    </source>
</evidence>
<evidence type="ECO:0000256" key="14">
    <source>
        <dbReference type="ARBA" id="ARBA00049255"/>
    </source>
</evidence>
<dbReference type="PROSITE" id="PS51447">
    <property type="entry name" value="FDX_ACB"/>
    <property type="match status" value="1"/>
</dbReference>
<evidence type="ECO:0000313" key="21">
    <source>
        <dbReference type="Proteomes" id="UP000824105"/>
    </source>
</evidence>
<reference evidence="20" key="1">
    <citation type="journal article" date="2021" name="PeerJ">
        <title>Extensive microbial diversity within the chicken gut microbiome revealed by metagenomics and culture.</title>
        <authorList>
            <person name="Gilroy R."/>
            <person name="Ravi A."/>
            <person name="Getino M."/>
            <person name="Pursley I."/>
            <person name="Horton D.L."/>
            <person name="Alikhan N.F."/>
            <person name="Baker D."/>
            <person name="Gharbi K."/>
            <person name="Hall N."/>
            <person name="Watson M."/>
            <person name="Adriaenssens E.M."/>
            <person name="Foster-Nyarko E."/>
            <person name="Jarju S."/>
            <person name="Secka A."/>
            <person name="Antonio M."/>
            <person name="Oren A."/>
            <person name="Chaudhuri R.R."/>
            <person name="La Ragione R."/>
            <person name="Hildebrand F."/>
            <person name="Pallen M.J."/>
        </authorList>
    </citation>
    <scope>NUCLEOTIDE SEQUENCE</scope>
    <source>
        <strain evidence="20">CHK188-11489</strain>
    </source>
</reference>
<dbReference type="Gene3D" id="3.50.40.10">
    <property type="entry name" value="Phenylalanyl-trna Synthetase, Chain B, domain 3"/>
    <property type="match status" value="1"/>
</dbReference>
<dbReference type="InterPro" id="IPR045060">
    <property type="entry name" value="Phe-tRNA-ligase_IIc_bsu"/>
</dbReference>
<feature type="binding site" evidence="15">
    <location>
        <position position="463"/>
    </location>
    <ligand>
        <name>Mg(2+)</name>
        <dbReference type="ChEBI" id="CHEBI:18420"/>
        <note>shared with alpha subunit</note>
    </ligand>
</feature>
<dbReference type="PROSITE" id="PS51483">
    <property type="entry name" value="B5"/>
    <property type="match status" value="1"/>
</dbReference>
<proteinExistence type="inferred from homology"/>
<dbReference type="SUPFAM" id="SSF46955">
    <property type="entry name" value="Putative DNA-binding domain"/>
    <property type="match status" value="1"/>
</dbReference>
<dbReference type="Pfam" id="PF01588">
    <property type="entry name" value="tRNA_bind"/>
    <property type="match status" value="1"/>
</dbReference>
<keyword evidence="9 15" id="KW-0067">ATP-binding</keyword>
<evidence type="ECO:0000256" key="15">
    <source>
        <dbReference type="HAMAP-Rule" id="MF_00283"/>
    </source>
</evidence>
<dbReference type="EMBL" id="DXBF01000046">
    <property type="protein sequence ID" value="HIZ62104.1"/>
    <property type="molecule type" value="Genomic_DNA"/>
</dbReference>
<dbReference type="GO" id="GO:0005524">
    <property type="term" value="F:ATP binding"/>
    <property type="evidence" value="ECO:0007669"/>
    <property type="project" value="UniProtKB-UniRule"/>
</dbReference>
<evidence type="ECO:0000259" key="17">
    <source>
        <dbReference type="PROSITE" id="PS50886"/>
    </source>
</evidence>
<evidence type="ECO:0000256" key="10">
    <source>
        <dbReference type="ARBA" id="ARBA00022842"/>
    </source>
</evidence>
<dbReference type="InterPro" id="IPR005121">
    <property type="entry name" value="Fdx_antiC-bd"/>
</dbReference>
<evidence type="ECO:0000259" key="19">
    <source>
        <dbReference type="PROSITE" id="PS51483"/>
    </source>
</evidence>
<keyword evidence="4 15" id="KW-0963">Cytoplasm</keyword>
<dbReference type="SUPFAM" id="SSF54991">
    <property type="entry name" value="Anticodon-binding domain of PheRS"/>
    <property type="match status" value="1"/>
</dbReference>
<evidence type="ECO:0000256" key="6">
    <source>
        <dbReference type="ARBA" id="ARBA00022598"/>
    </source>
</evidence>
<dbReference type="Gene3D" id="2.40.50.140">
    <property type="entry name" value="Nucleic acid-binding proteins"/>
    <property type="match status" value="1"/>
</dbReference>
<dbReference type="SUPFAM" id="SSF50249">
    <property type="entry name" value="Nucleic acid-binding proteins"/>
    <property type="match status" value="1"/>
</dbReference>
<keyword evidence="6 15" id="KW-0436">Ligase</keyword>
<evidence type="ECO:0000256" key="12">
    <source>
        <dbReference type="ARBA" id="ARBA00022917"/>
    </source>
</evidence>
<dbReference type="Gene3D" id="3.30.930.10">
    <property type="entry name" value="Bira Bifunctional Protein, Domain 2"/>
    <property type="match status" value="1"/>
</dbReference>
<evidence type="ECO:0000256" key="2">
    <source>
        <dbReference type="ARBA" id="ARBA00008653"/>
    </source>
</evidence>
<accession>A0A9D2FIZ7</accession>
<keyword evidence="5 16" id="KW-0820">tRNA-binding</keyword>
<dbReference type="InterPro" id="IPR045864">
    <property type="entry name" value="aa-tRNA-synth_II/BPL/LPL"/>
</dbReference>
<evidence type="ECO:0000256" key="13">
    <source>
        <dbReference type="ARBA" id="ARBA00023146"/>
    </source>
</evidence>
<dbReference type="GO" id="GO:0006432">
    <property type="term" value="P:phenylalanyl-tRNA aminoacylation"/>
    <property type="evidence" value="ECO:0007669"/>
    <property type="project" value="UniProtKB-UniRule"/>
</dbReference>
<evidence type="ECO:0000256" key="4">
    <source>
        <dbReference type="ARBA" id="ARBA00022490"/>
    </source>
</evidence>
<sequence>MKVPFSWLKQYVEIDVTAQELEAKLFGCGFEVEELIDLSAGIDKVVVGVVTECVPQEGTHLHICKVDCGDYGHAIQISTGAPNVYAGMHTPAALDGATLPGGVRIKAKPLMGVESNGMLCSGEELGLNEDLYPGSEVYGLLDLPKDTVPGTPIQQVVGLDDYIFDISITANRADCQSVLGIAREVAAVLGKPLQMPAADYTESDATDPRLSIAVEAPDLCPRYIGHYVRNITPGPSPRWMRRRLALCGLRSISNVVDITNYVMLEIGQPMHAFDMDTLESCQIIVRRAKEGEQITTLDGKEFSLTPNNLVICDGSKPVALAGVMGGLNSEITDKTTQLLFESAKFARDNVRKTARGLGQNTDASSHYEKGISEYTTELGMARALHLIQELGCGEVTASHFDCSAGAPRVGKQFTATLSGINAILGITVPAEAVLDILRRLQFDVALEADGDTMQVTAPRWREDIEIGEPDLAEEVIREYGYEHIMPTFLKAAQVTSGGLTAVQRARAKAKRAMCAQGFYEAETLAFYADADLDMLHIAAGAPERNVIRILNPISSNLTIMRPLLAPSLLNVVVDNLKKGNAEGRLFELSNIYIPKQQPVTELPEERLHLGFAAWGSGEDFFAVKGAVEALCAAFGLELAVERAAGVPWLHPGIAAYICCAGERVGVFGKLANDVTAELKLPKDSRSNQNIYLGEIDWPRLYALAPKALHYTPIPELPPVQRDLALVVPESAECGALVAEMQRACKQLTRVELFDIYRGEKLGAGKKSMAFSLYFQPGDKAFAAEEVDRFIKKILGNLKFKLGVEIRE</sequence>
<keyword evidence="12 15" id="KW-0648">Protein biosynthesis</keyword>
<evidence type="ECO:0000313" key="20">
    <source>
        <dbReference type="EMBL" id="HIZ62104.1"/>
    </source>
</evidence>
<comment type="subunit">
    <text evidence="3 15">Tetramer of two alpha and two beta subunits.</text>
</comment>
<feature type="domain" description="B5" evidence="19">
    <location>
        <begin position="408"/>
        <end position="486"/>
    </location>
</feature>
<dbReference type="GO" id="GO:0016740">
    <property type="term" value="F:transferase activity"/>
    <property type="evidence" value="ECO:0007669"/>
    <property type="project" value="UniProtKB-ARBA"/>
</dbReference>
<dbReference type="InterPro" id="IPR012340">
    <property type="entry name" value="NA-bd_OB-fold"/>
</dbReference>
<dbReference type="PANTHER" id="PTHR10947:SF0">
    <property type="entry name" value="PHENYLALANINE--TRNA LIGASE BETA SUBUNIT"/>
    <property type="match status" value="1"/>
</dbReference>
<keyword evidence="13 15" id="KW-0030">Aminoacyl-tRNA synthetase</keyword>
<dbReference type="Pfam" id="PF03483">
    <property type="entry name" value="B3_4"/>
    <property type="match status" value="1"/>
</dbReference>
<dbReference type="SMART" id="SM00896">
    <property type="entry name" value="FDX-ACB"/>
    <property type="match status" value="1"/>
</dbReference>
<evidence type="ECO:0000256" key="11">
    <source>
        <dbReference type="ARBA" id="ARBA00022884"/>
    </source>
</evidence>
<dbReference type="InterPro" id="IPR004532">
    <property type="entry name" value="Phe-tRNA-ligase_IIc_bsu_bact"/>
</dbReference>
<comment type="catalytic activity">
    <reaction evidence="14 15">
        <text>tRNA(Phe) + L-phenylalanine + ATP = L-phenylalanyl-tRNA(Phe) + AMP + diphosphate + H(+)</text>
        <dbReference type="Rhea" id="RHEA:19413"/>
        <dbReference type="Rhea" id="RHEA-COMP:9668"/>
        <dbReference type="Rhea" id="RHEA-COMP:9699"/>
        <dbReference type="ChEBI" id="CHEBI:15378"/>
        <dbReference type="ChEBI" id="CHEBI:30616"/>
        <dbReference type="ChEBI" id="CHEBI:33019"/>
        <dbReference type="ChEBI" id="CHEBI:58095"/>
        <dbReference type="ChEBI" id="CHEBI:78442"/>
        <dbReference type="ChEBI" id="CHEBI:78531"/>
        <dbReference type="ChEBI" id="CHEBI:456215"/>
        <dbReference type="EC" id="6.1.1.20"/>
    </reaction>
</comment>
<dbReference type="InterPro" id="IPR036690">
    <property type="entry name" value="Fdx_antiC-bd_sf"/>
</dbReference>
<dbReference type="Gene3D" id="3.30.56.10">
    <property type="match status" value="2"/>
</dbReference>
<organism evidence="20 21">
    <name type="scientific">Candidatus Gemmiger avistercoris</name>
    <dbReference type="NCBI Taxonomy" id="2838606"/>
    <lineage>
        <taxon>Bacteria</taxon>
        <taxon>Bacillati</taxon>
        <taxon>Bacillota</taxon>
        <taxon>Clostridia</taxon>
        <taxon>Eubacteriales</taxon>
        <taxon>Gemmiger</taxon>
    </lineage>
</organism>
<evidence type="ECO:0000256" key="9">
    <source>
        <dbReference type="ARBA" id="ARBA00022840"/>
    </source>
</evidence>
<evidence type="ECO:0000256" key="16">
    <source>
        <dbReference type="PROSITE-ProRule" id="PRU00209"/>
    </source>
</evidence>
<dbReference type="AlphaFoldDB" id="A0A9D2FIZ7"/>
<dbReference type="InterPro" id="IPR009061">
    <property type="entry name" value="DNA-bd_dom_put_sf"/>
</dbReference>
<dbReference type="Pfam" id="PF03484">
    <property type="entry name" value="B5"/>
    <property type="match status" value="1"/>
</dbReference>
<feature type="binding site" evidence="15">
    <location>
        <position position="473"/>
    </location>
    <ligand>
        <name>Mg(2+)</name>
        <dbReference type="ChEBI" id="CHEBI:18420"/>
        <note>shared with alpha subunit</note>
    </ligand>
</feature>
<reference evidence="20" key="2">
    <citation type="submission" date="2021-04" db="EMBL/GenBank/DDBJ databases">
        <authorList>
            <person name="Gilroy R."/>
        </authorList>
    </citation>
    <scope>NUCLEOTIDE SEQUENCE</scope>
    <source>
        <strain evidence="20">CHK188-11489</strain>
    </source>
</reference>
<dbReference type="PANTHER" id="PTHR10947">
    <property type="entry name" value="PHENYLALANYL-TRNA SYNTHETASE BETA CHAIN AND LEUCINE-RICH REPEAT-CONTAINING PROTEIN 47"/>
    <property type="match status" value="1"/>
</dbReference>
<protein>
    <recommendedName>
        <fullName evidence="15">Phenylalanine--tRNA ligase beta subunit</fullName>
        <ecNumber evidence="15">6.1.1.20</ecNumber>
    </recommendedName>
    <alternativeName>
        <fullName evidence="15">Phenylalanyl-tRNA synthetase beta subunit</fullName>
        <shortName evidence="15">PheRS</shortName>
    </alternativeName>
</protein>
<dbReference type="InterPro" id="IPR002547">
    <property type="entry name" value="tRNA-bd_dom"/>
</dbReference>
<dbReference type="Pfam" id="PF03147">
    <property type="entry name" value="FDX-ACB"/>
    <property type="match status" value="1"/>
</dbReference>
<dbReference type="FunFam" id="3.50.40.10:FF:000001">
    <property type="entry name" value="Phenylalanine--tRNA ligase beta subunit"/>
    <property type="match status" value="1"/>
</dbReference>
<dbReference type="SUPFAM" id="SSF55681">
    <property type="entry name" value="Class II aaRS and biotin synthetases"/>
    <property type="match status" value="1"/>
</dbReference>
<dbReference type="GO" id="GO:0000287">
    <property type="term" value="F:magnesium ion binding"/>
    <property type="evidence" value="ECO:0007669"/>
    <property type="project" value="UniProtKB-UniRule"/>
</dbReference>
<dbReference type="InterPro" id="IPR041616">
    <property type="entry name" value="PheRS_beta_core"/>
</dbReference>
<evidence type="ECO:0000256" key="3">
    <source>
        <dbReference type="ARBA" id="ARBA00011209"/>
    </source>
</evidence>
<dbReference type="GO" id="GO:0009328">
    <property type="term" value="C:phenylalanine-tRNA ligase complex"/>
    <property type="evidence" value="ECO:0007669"/>
    <property type="project" value="TreeGrafter"/>
</dbReference>
<evidence type="ECO:0000256" key="8">
    <source>
        <dbReference type="ARBA" id="ARBA00022741"/>
    </source>
</evidence>
<feature type="domain" description="TRNA-binding" evidence="17">
    <location>
        <begin position="39"/>
        <end position="154"/>
    </location>
</feature>
<evidence type="ECO:0000256" key="5">
    <source>
        <dbReference type="ARBA" id="ARBA00022555"/>
    </source>
</evidence>
<dbReference type="GO" id="GO:0140096">
    <property type="term" value="F:catalytic activity, acting on a protein"/>
    <property type="evidence" value="ECO:0007669"/>
    <property type="project" value="UniProtKB-ARBA"/>
</dbReference>
<dbReference type="PROSITE" id="PS50886">
    <property type="entry name" value="TRBD"/>
    <property type="match status" value="1"/>
</dbReference>
<keyword evidence="11 16" id="KW-0694">RNA-binding</keyword>
<keyword evidence="8 15" id="KW-0547">Nucleotide-binding</keyword>
<dbReference type="InterPro" id="IPR033714">
    <property type="entry name" value="tRNA_bind_bactPheRS"/>
</dbReference>
<dbReference type="NCBIfam" id="TIGR00472">
    <property type="entry name" value="pheT_bact"/>
    <property type="match status" value="1"/>
</dbReference>
<feature type="domain" description="FDX-ACB" evidence="18">
    <location>
        <begin position="714"/>
        <end position="806"/>
    </location>
</feature>
<name>A0A9D2FIZ7_9FIRM</name>
<dbReference type="GO" id="GO:0004826">
    <property type="term" value="F:phenylalanine-tRNA ligase activity"/>
    <property type="evidence" value="ECO:0007669"/>
    <property type="project" value="UniProtKB-UniRule"/>
</dbReference>
<gene>
    <name evidence="15 20" type="primary">pheT</name>
    <name evidence="20" type="ORF">H9724_04970</name>
</gene>
<dbReference type="Proteomes" id="UP000824105">
    <property type="component" value="Unassembled WGS sequence"/>
</dbReference>
<dbReference type="EC" id="6.1.1.20" evidence="15"/>
<comment type="subcellular location">
    <subcellularLocation>
        <location evidence="1 15">Cytoplasm</location>
    </subcellularLocation>
</comment>
<dbReference type="Pfam" id="PF17759">
    <property type="entry name" value="tRNA_synthFbeta"/>
    <property type="match status" value="1"/>
</dbReference>
<dbReference type="InterPro" id="IPR005146">
    <property type="entry name" value="B3/B4_tRNA-bd"/>
</dbReference>
<comment type="caution">
    <text evidence="20">The sequence shown here is derived from an EMBL/GenBank/DDBJ whole genome shotgun (WGS) entry which is preliminary data.</text>
</comment>
<feature type="binding site" evidence="15">
    <location>
        <position position="474"/>
    </location>
    <ligand>
        <name>Mg(2+)</name>
        <dbReference type="ChEBI" id="CHEBI:18420"/>
        <note>shared with alpha subunit</note>
    </ligand>
</feature>
<evidence type="ECO:0000256" key="1">
    <source>
        <dbReference type="ARBA" id="ARBA00004496"/>
    </source>
</evidence>
<evidence type="ECO:0000259" key="18">
    <source>
        <dbReference type="PROSITE" id="PS51447"/>
    </source>
</evidence>
<comment type="similarity">
    <text evidence="2 15">Belongs to the phenylalanyl-tRNA synthetase beta subunit family. Type 1 subfamily.</text>
</comment>
<dbReference type="GO" id="GO:0000049">
    <property type="term" value="F:tRNA binding"/>
    <property type="evidence" value="ECO:0007669"/>
    <property type="project" value="UniProtKB-UniRule"/>
</dbReference>
<comment type="cofactor">
    <cofactor evidence="15">
        <name>Mg(2+)</name>
        <dbReference type="ChEBI" id="CHEBI:18420"/>
    </cofactor>
    <text evidence="15">Binds 2 magnesium ions per tetramer.</text>
</comment>
<keyword evidence="7 15" id="KW-0479">Metal-binding</keyword>
<feature type="binding site" evidence="15">
    <location>
        <position position="470"/>
    </location>
    <ligand>
        <name>Mg(2+)</name>
        <dbReference type="ChEBI" id="CHEBI:18420"/>
        <note>shared with alpha subunit</note>
    </ligand>
</feature>
<dbReference type="Gene3D" id="3.30.70.380">
    <property type="entry name" value="Ferrodoxin-fold anticodon-binding domain"/>
    <property type="match status" value="1"/>
</dbReference>
<dbReference type="CDD" id="cd02796">
    <property type="entry name" value="tRNA_bind_bactPheRS"/>
    <property type="match status" value="1"/>
</dbReference>
<dbReference type="InterPro" id="IPR005147">
    <property type="entry name" value="tRNA_synthase_B5-dom"/>
</dbReference>
<dbReference type="SMART" id="SM00873">
    <property type="entry name" value="B3_4"/>
    <property type="match status" value="1"/>
</dbReference>
<dbReference type="SMART" id="SM00874">
    <property type="entry name" value="B5"/>
    <property type="match status" value="1"/>
</dbReference>
<keyword evidence="10 15" id="KW-0460">Magnesium</keyword>
<dbReference type="SUPFAM" id="SSF56037">
    <property type="entry name" value="PheT/TilS domain"/>
    <property type="match status" value="1"/>
</dbReference>
<dbReference type="InterPro" id="IPR020825">
    <property type="entry name" value="Phe-tRNA_synthase-like_B3/B4"/>
</dbReference>
<dbReference type="CDD" id="cd00769">
    <property type="entry name" value="PheRS_beta_core"/>
    <property type="match status" value="1"/>
</dbReference>